<dbReference type="InterPro" id="IPR029063">
    <property type="entry name" value="SAM-dependent_MTases_sf"/>
</dbReference>
<dbReference type="GO" id="GO:0008170">
    <property type="term" value="F:N-methyltransferase activity"/>
    <property type="evidence" value="ECO:0007669"/>
    <property type="project" value="InterPro"/>
</dbReference>
<evidence type="ECO:0000256" key="6">
    <source>
        <dbReference type="ARBA" id="ARBA00022747"/>
    </source>
</evidence>
<gene>
    <name evidence="10" type="ORF">SAMN05444851_1098</name>
</gene>
<feature type="domain" description="N6 adenine-specific DNA methyltransferase N-terminal" evidence="9">
    <location>
        <begin position="4"/>
        <end position="132"/>
    </location>
</feature>
<keyword evidence="3" id="KW-0489">Methyltransferase</keyword>
<evidence type="ECO:0000313" key="11">
    <source>
        <dbReference type="Proteomes" id="UP000199650"/>
    </source>
</evidence>
<evidence type="ECO:0000256" key="4">
    <source>
        <dbReference type="ARBA" id="ARBA00022679"/>
    </source>
</evidence>
<dbReference type="EMBL" id="FOJB01000001">
    <property type="protein sequence ID" value="SEW05128.1"/>
    <property type="molecule type" value="Genomic_DNA"/>
</dbReference>
<dbReference type="STRING" id="1173584.SAMN05444851_1098"/>
<dbReference type="Gene3D" id="3.40.50.150">
    <property type="entry name" value="Vaccinia Virus protein VP39"/>
    <property type="match status" value="1"/>
</dbReference>
<dbReference type="GO" id="GO:0032259">
    <property type="term" value="P:methylation"/>
    <property type="evidence" value="ECO:0007669"/>
    <property type="project" value="UniProtKB-KW"/>
</dbReference>
<keyword evidence="4" id="KW-0808">Transferase</keyword>
<evidence type="ECO:0000259" key="8">
    <source>
        <dbReference type="Pfam" id="PF02384"/>
    </source>
</evidence>
<dbReference type="InterPro" id="IPR038333">
    <property type="entry name" value="T1MK-like_N_sf"/>
</dbReference>
<dbReference type="GO" id="GO:0009007">
    <property type="term" value="F:site-specific DNA-methyltransferase (adenine-specific) activity"/>
    <property type="evidence" value="ECO:0007669"/>
    <property type="project" value="UniProtKB-EC"/>
</dbReference>
<feature type="domain" description="DNA methylase adenine-specific" evidence="8">
    <location>
        <begin position="144"/>
        <end position="456"/>
    </location>
</feature>
<evidence type="ECO:0000256" key="1">
    <source>
        <dbReference type="ARBA" id="ARBA00006594"/>
    </source>
</evidence>
<accession>A0A1I0NUN2</accession>
<dbReference type="OrthoDB" id="9806213at2"/>
<dbReference type="InterPro" id="IPR022749">
    <property type="entry name" value="D12N6_MeTrfase_N"/>
</dbReference>
<dbReference type="Proteomes" id="UP000199650">
    <property type="component" value="Unassembled WGS sequence"/>
</dbReference>
<reference evidence="10 11" key="1">
    <citation type="submission" date="2016-10" db="EMBL/GenBank/DDBJ databases">
        <authorList>
            <person name="de Groot N.N."/>
        </authorList>
    </citation>
    <scope>NUCLEOTIDE SEQUENCE [LARGE SCALE GENOMIC DNA]</scope>
    <source>
        <strain evidence="10 11">DSM 29439</strain>
    </source>
</reference>
<dbReference type="InterPro" id="IPR002052">
    <property type="entry name" value="DNA_methylase_N6_adenine_CS"/>
</dbReference>
<sequence length="492" mass="56409">MGDLTSIIKAIQDIMRKDVGVDGDAQRIGQMVWMFFLKILDDREQELELIDDDFVSALPDHLRWRNWAGEREGLTGEGLFDFVQDTLFPKLKAPVKTQGPQREQALIIQRVFENAYNYMKSGTLLRQVINKINEVDFNNREDWHTFGGIYEQILRDLQSAGNAGEFYTPRAVTRFIVNRVDPKLDEVVFDPACGTGGFLTCAIDHKKEHYAKTSKDRQQLAKTIKGVEKKPLPYMLCMTNMILHGIDSPSNIRLDNTLAKPYRDYGDKDRVHCIITNPPFGGIEEDGIEQNFPAGLRTRETADLFIAVIIKLLKKHGRAAVVLPDGFLFGEGTKTRLKESLLTECNLHTIVRLPNGVFNPYTGIKTNILFFTKGEPTTDVWFYEHPYPEGVKNYNKSKPMQFAEFQPEIDWWGDEADGFKARKETNQAWKRSVEYFEQRGFNFDDKNPFEAAKADHDPDKLLKDYQEAQDDIQKLRDQLKSILSDALNGARP</sequence>
<dbReference type="GO" id="GO:0009307">
    <property type="term" value="P:DNA restriction-modification system"/>
    <property type="evidence" value="ECO:0007669"/>
    <property type="project" value="UniProtKB-KW"/>
</dbReference>
<dbReference type="GO" id="GO:0003677">
    <property type="term" value="F:DNA binding"/>
    <property type="evidence" value="ECO:0007669"/>
    <property type="project" value="InterPro"/>
</dbReference>
<dbReference type="SUPFAM" id="SSF53335">
    <property type="entry name" value="S-adenosyl-L-methionine-dependent methyltransferases"/>
    <property type="match status" value="1"/>
</dbReference>
<organism evidence="10 11">
    <name type="scientific">Aliiroseovarius sediminilitoris</name>
    <dbReference type="NCBI Taxonomy" id="1173584"/>
    <lineage>
        <taxon>Bacteria</taxon>
        <taxon>Pseudomonadati</taxon>
        <taxon>Pseudomonadota</taxon>
        <taxon>Alphaproteobacteria</taxon>
        <taxon>Rhodobacterales</taxon>
        <taxon>Paracoccaceae</taxon>
        <taxon>Aliiroseovarius</taxon>
    </lineage>
</organism>
<protein>
    <recommendedName>
        <fullName evidence="2">site-specific DNA-methyltransferase (adenine-specific)</fullName>
        <ecNumber evidence="2">2.1.1.72</ecNumber>
    </recommendedName>
</protein>
<comment type="catalytic activity">
    <reaction evidence="7">
        <text>a 2'-deoxyadenosine in DNA + S-adenosyl-L-methionine = an N(6)-methyl-2'-deoxyadenosine in DNA + S-adenosyl-L-homocysteine + H(+)</text>
        <dbReference type="Rhea" id="RHEA:15197"/>
        <dbReference type="Rhea" id="RHEA-COMP:12418"/>
        <dbReference type="Rhea" id="RHEA-COMP:12419"/>
        <dbReference type="ChEBI" id="CHEBI:15378"/>
        <dbReference type="ChEBI" id="CHEBI:57856"/>
        <dbReference type="ChEBI" id="CHEBI:59789"/>
        <dbReference type="ChEBI" id="CHEBI:90615"/>
        <dbReference type="ChEBI" id="CHEBI:90616"/>
        <dbReference type="EC" id="2.1.1.72"/>
    </reaction>
</comment>
<evidence type="ECO:0000256" key="3">
    <source>
        <dbReference type="ARBA" id="ARBA00022603"/>
    </source>
</evidence>
<keyword evidence="5" id="KW-0949">S-adenosyl-L-methionine</keyword>
<dbReference type="PANTHER" id="PTHR42933:SF4">
    <property type="entry name" value="TYPE I RESTRICTION ENZYME ECOKI METHYLASE SUBUNIT"/>
    <property type="match status" value="1"/>
</dbReference>
<evidence type="ECO:0000259" key="9">
    <source>
        <dbReference type="Pfam" id="PF12161"/>
    </source>
</evidence>
<dbReference type="PANTHER" id="PTHR42933">
    <property type="entry name" value="SLR6095 PROTEIN"/>
    <property type="match status" value="1"/>
</dbReference>
<keyword evidence="11" id="KW-1185">Reference proteome</keyword>
<dbReference type="PROSITE" id="PS00092">
    <property type="entry name" value="N6_MTASE"/>
    <property type="match status" value="1"/>
</dbReference>
<comment type="similarity">
    <text evidence="1">Belongs to the N(4)/N(6)-methyltransferase family.</text>
</comment>
<dbReference type="Pfam" id="PF12161">
    <property type="entry name" value="HsdM_N"/>
    <property type="match status" value="1"/>
</dbReference>
<proteinExistence type="inferred from homology"/>
<evidence type="ECO:0000256" key="7">
    <source>
        <dbReference type="ARBA" id="ARBA00047942"/>
    </source>
</evidence>
<name>A0A1I0NUN2_9RHOB</name>
<dbReference type="PRINTS" id="PR00507">
    <property type="entry name" value="N12N6MTFRASE"/>
</dbReference>
<evidence type="ECO:0000313" key="10">
    <source>
        <dbReference type="EMBL" id="SEW05128.1"/>
    </source>
</evidence>
<evidence type="ECO:0000256" key="2">
    <source>
        <dbReference type="ARBA" id="ARBA00011900"/>
    </source>
</evidence>
<dbReference type="InterPro" id="IPR051537">
    <property type="entry name" value="DNA_Adenine_Mtase"/>
</dbReference>
<keyword evidence="6" id="KW-0680">Restriction system</keyword>
<dbReference type="AlphaFoldDB" id="A0A1I0NUN2"/>
<dbReference type="Gene3D" id="1.20.1260.30">
    <property type="match status" value="1"/>
</dbReference>
<dbReference type="EC" id="2.1.1.72" evidence="2"/>
<dbReference type="Pfam" id="PF02384">
    <property type="entry name" value="N6_Mtase"/>
    <property type="match status" value="1"/>
</dbReference>
<dbReference type="RefSeq" id="WP_091428959.1">
    <property type="nucleotide sequence ID" value="NZ_FOJB01000001.1"/>
</dbReference>
<dbReference type="InterPro" id="IPR003356">
    <property type="entry name" value="DNA_methylase_A-5"/>
</dbReference>
<evidence type="ECO:0000256" key="5">
    <source>
        <dbReference type="ARBA" id="ARBA00022691"/>
    </source>
</evidence>